<name>A0A7J9F952_9ROSI</name>
<protein>
    <recommendedName>
        <fullName evidence="3">RNase H type-1 domain-containing protein</fullName>
    </recommendedName>
</protein>
<evidence type="ECO:0000313" key="1">
    <source>
        <dbReference type="EMBL" id="MBA0781807.1"/>
    </source>
</evidence>
<dbReference type="PANTHER" id="PTHR47723">
    <property type="entry name" value="OS05G0353850 PROTEIN"/>
    <property type="match status" value="1"/>
</dbReference>
<dbReference type="EMBL" id="JABEZW010000012">
    <property type="protein sequence ID" value="MBA0781807.1"/>
    <property type="molecule type" value="Genomic_DNA"/>
</dbReference>
<keyword evidence="2" id="KW-1185">Reference proteome</keyword>
<evidence type="ECO:0008006" key="3">
    <source>
        <dbReference type="Google" id="ProtNLM"/>
    </source>
</evidence>
<proteinExistence type="predicted"/>
<sequence>MMKGCWQFPNHGWIKVNVDGSVPTFKPRATIGGVVRGPSGSWMAVFEMVVGLSNIFQIEARALFENLKFS</sequence>
<dbReference type="Proteomes" id="UP000593568">
    <property type="component" value="Unassembled WGS sequence"/>
</dbReference>
<accession>A0A7J9F952</accession>
<evidence type="ECO:0000313" key="2">
    <source>
        <dbReference type="Proteomes" id="UP000593568"/>
    </source>
</evidence>
<dbReference type="PANTHER" id="PTHR47723:SF24">
    <property type="entry name" value="RNASE H TYPE-1 DOMAIN-CONTAINING PROTEIN"/>
    <property type="match status" value="1"/>
</dbReference>
<dbReference type="AlphaFoldDB" id="A0A7J9F952"/>
<comment type="caution">
    <text evidence="1">The sequence shown here is derived from an EMBL/GenBank/DDBJ whole genome shotgun (WGS) entry which is preliminary data.</text>
</comment>
<organism evidence="1 2">
    <name type="scientific">Gossypium trilobum</name>
    <dbReference type="NCBI Taxonomy" id="34281"/>
    <lineage>
        <taxon>Eukaryota</taxon>
        <taxon>Viridiplantae</taxon>
        <taxon>Streptophyta</taxon>
        <taxon>Embryophyta</taxon>
        <taxon>Tracheophyta</taxon>
        <taxon>Spermatophyta</taxon>
        <taxon>Magnoliopsida</taxon>
        <taxon>eudicotyledons</taxon>
        <taxon>Gunneridae</taxon>
        <taxon>Pentapetalae</taxon>
        <taxon>rosids</taxon>
        <taxon>malvids</taxon>
        <taxon>Malvales</taxon>
        <taxon>Malvaceae</taxon>
        <taxon>Malvoideae</taxon>
        <taxon>Gossypium</taxon>
    </lineage>
</organism>
<dbReference type="InterPro" id="IPR053151">
    <property type="entry name" value="RNase_H-like"/>
</dbReference>
<gene>
    <name evidence="1" type="ORF">Gotri_002693</name>
</gene>
<reference evidence="1 2" key="1">
    <citation type="journal article" date="2019" name="Genome Biol. Evol.">
        <title>Insights into the evolution of the New World diploid cottons (Gossypium, subgenus Houzingenia) based on genome sequencing.</title>
        <authorList>
            <person name="Grover C.E."/>
            <person name="Arick M.A. 2nd"/>
            <person name="Thrash A."/>
            <person name="Conover J.L."/>
            <person name="Sanders W.S."/>
            <person name="Peterson D.G."/>
            <person name="Frelichowski J.E."/>
            <person name="Scheffler J.A."/>
            <person name="Scheffler B.E."/>
            <person name="Wendel J.F."/>
        </authorList>
    </citation>
    <scope>NUCLEOTIDE SEQUENCE [LARGE SCALE GENOMIC DNA]</scope>
    <source>
        <strain evidence="1">8</strain>
        <tissue evidence="1">Leaf</tissue>
    </source>
</reference>